<dbReference type="SMART" id="SM00710">
    <property type="entry name" value="PbH1"/>
    <property type="match status" value="4"/>
</dbReference>
<reference evidence="5" key="1">
    <citation type="journal article" date="2017" name="Genome Announc.">
        <title>High-Quality Whole-Genome Sequences of the Oligo-Mouse-Microbiota Bacterial Community.</title>
        <authorList>
            <person name="Garzetti D."/>
            <person name="Brugiroux S."/>
            <person name="Bunk B."/>
            <person name="Pukall R."/>
            <person name="McCoy K.D."/>
            <person name="Macpherson A.J."/>
            <person name="Stecher B."/>
        </authorList>
    </citation>
    <scope>NUCLEOTIDE SEQUENCE</scope>
    <source>
        <strain evidence="5">KB18</strain>
    </source>
</reference>
<dbReference type="Gene3D" id="2.160.20.10">
    <property type="entry name" value="Single-stranded right-handed beta-helix, Pectin lyase-like"/>
    <property type="match status" value="1"/>
</dbReference>
<keyword evidence="2 4" id="KW-0378">Hydrolase</keyword>
<dbReference type="GO" id="GO:0005975">
    <property type="term" value="P:carbohydrate metabolic process"/>
    <property type="evidence" value="ECO:0007669"/>
    <property type="project" value="InterPro"/>
</dbReference>
<dbReference type="Pfam" id="PF00295">
    <property type="entry name" value="Glyco_hydro_28"/>
    <property type="match status" value="1"/>
</dbReference>
<protein>
    <submittedName>
        <fullName evidence="6">Right-handed parallel beta-helix repeat-containing protein</fullName>
    </submittedName>
</protein>
<evidence type="ECO:0000256" key="4">
    <source>
        <dbReference type="RuleBase" id="RU361169"/>
    </source>
</evidence>
<keyword evidence="7" id="KW-1185">Reference proteome</keyword>
<proteinExistence type="inferred from homology"/>
<evidence type="ECO:0000313" key="7">
    <source>
        <dbReference type="Proteomes" id="UP000196710"/>
    </source>
</evidence>
<accession>A0A1Z2XQN0</accession>
<dbReference type="EMBL" id="CP065321">
    <property type="protein sequence ID" value="QQR30023.1"/>
    <property type="molecule type" value="Genomic_DNA"/>
</dbReference>
<dbReference type="Proteomes" id="UP000196710">
    <property type="component" value="Chromosome"/>
</dbReference>
<dbReference type="KEGG" id="amur:ADH66_08775"/>
<gene>
    <name evidence="5" type="ORF">ADH66_08775</name>
    <name evidence="6" type="ORF">I5Q82_18820</name>
</gene>
<dbReference type="InterPro" id="IPR006626">
    <property type="entry name" value="PbH1"/>
</dbReference>
<keyword evidence="3 4" id="KW-0326">Glycosidase</keyword>
<evidence type="ECO:0000256" key="2">
    <source>
        <dbReference type="ARBA" id="ARBA00022801"/>
    </source>
</evidence>
<name>A0A1Z2XQN0_9FIRM</name>
<evidence type="ECO:0000256" key="3">
    <source>
        <dbReference type="ARBA" id="ARBA00023295"/>
    </source>
</evidence>
<dbReference type="InterPro" id="IPR012334">
    <property type="entry name" value="Pectin_lyas_fold"/>
</dbReference>
<dbReference type="InterPro" id="IPR051801">
    <property type="entry name" value="GH28_Enzymes"/>
</dbReference>
<evidence type="ECO:0000256" key="1">
    <source>
        <dbReference type="ARBA" id="ARBA00008834"/>
    </source>
</evidence>
<dbReference type="Proteomes" id="UP000596035">
    <property type="component" value="Chromosome"/>
</dbReference>
<sequence length="430" mass="46703">MINILDYGASGDGLTLNTGSFCKAIAAAKASGEAVLVPAGGFLTGTIDLQGVSLHLEKGAVIKGSPNREDYPIMPFHHNELGDLQALIVCLEGEDVVIDGDGVIDLNGSSFFDFSRPIIPESRVEMTQSQLEECTVEREWRPTQSIFFYKVKKLTMRDVTVLDAPCWTITVAECVNVKLTGMNIDTNLRVPNDDGIHISSCDDVIISGCNISSGDDCIAVSGITNWAKPCENLVISDCILRSCSKALVLGYIYSHVRNVVINNIIIKGSNRGLTFMCNDKGGLVENVRASNLLIDTRIQAGNWWGNGEPIFFMGVEHDSHIPPEQNPHRDTPANFRNITVQNAFCTCENAAGAVGTGDNFENVLLRDITVQMKDSENLTLKGHTFDIAPSPCICEVPENTGVYVKSAGGLSLEKVRVLPFHGTEQKILVE</sequence>
<dbReference type="RefSeq" id="WP_066533441.1">
    <property type="nucleotide sequence ID" value="NZ_CP021422.1"/>
</dbReference>
<evidence type="ECO:0000313" key="5">
    <source>
        <dbReference type="EMBL" id="ASB40742.1"/>
    </source>
</evidence>
<dbReference type="PANTHER" id="PTHR31339">
    <property type="entry name" value="PECTIN LYASE-RELATED"/>
    <property type="match status" value="1"/>
</dbReference>
<dbReference type="InterPro" id="IPR000743">
    <property type="entry name" value="Glyco_hydro_28"/>
</dbReference>
<dbReference type="AlphaFoldDB" id="A0A1Z2XQN0"/>
<reference evidence="6 8" key="3">
    <citation type="submission" date="2020-11" db="EMBL/GenBank/DDBJ databases">
        <title>Closed and high quality bacterial genomes of the OMM12 community.</title>
        <authorList>
            <person name="Marbouty M."/>
            <person name="Lamy-Besnier Q."/>
            <person name="Debarbieux L."/>
            <person name="Koszul R."/>
        </authorList>
    </citation>
    <scope>NUCLEOTIDE SEQUENCE [LARGE SCALE GENOMIC DNA]</scope>
    <source>
        <strain evidence="6 8">KB18</strain>
    </source>
</reference>
<dbReference type="InterPro" id="IPR011050">
    <property type="entry name" value="Pectin_lyase_fold/virulence"/>
</dbReference>
<dbReference type="GO" id="GO:0004650">
    <property type="term" value="F:polygalacturonase activity"/>
    <property type="evidence" value="ECO:0007669"/>
    <property type="project" value="InterPro"/>
</dbReference>
<dbReference type="PANTHER" id="PTHR31339:SF9">
    <property type="entry name" value="PLASMIN AND FIBRONECTIN-BINDING PROTEIN A"/>
    <property type="match status" value="1"/>
</dbReference>
<dbReference type="EMBL" id="CP021422">
    <property type="protein sequence ID" value="ASB40742.1"/>
    <property type="molecule type" value="Genomic_DNA"/>
</dbReference>
<evidence type="ECO:0000313" key="8">
    <source>
        <dbReference type="Proteomes" id="UP000596035"/>
    </source>
</evidence>
<evidence type="ECO:0000313" key="6">
    <source>
        <dbReference type="EMBL" id="QQR30023.1"/>
    </source>
</evidence>
<organism evidence="6 8">
    <name type="scientific">Acutalibacter muris</name>
    <dbReference type="NCBI Taxonomy" id="1796620"/>
    <lineage>
        <taxon>Bacteria</taxon>
        <taxon>Bacillati</taxon>
        <taxon>Bacillota</taxon>
        <taxon>Clostridia</taxon>
        <taxon>Eubacteriales</taxon>
        <taxon>Acutalibacteraceae</taxon>
        <taxon>Acutalibacter</taxon>
    </lineage>
</organism>
<dbReference type="SUPFAM" id="SSF51126">
    <property type="entry name" value="Pectin lyase-like"/>
    <property type="match status" value="1"/>
</dbReference>
<reference evidence="7" key="2">
    <citation type="submission" date="2017-05" db="EMBL/GenBank/DDBJ databases">
        <title>Improved OligoMM genomes.</title>
        <authorList>
            <person name="Garzetti D."/>
        </authorList>
    </citation>
    <scope>NUCLEOTIDE SEQUENCE [LARGE SCALE GENOMIC DNA]</scope>
    <source>
        <strain evidence="7">KB18</strain>
    </source>
</reference>
<comment type="similarity">
    <text evidence="1 4">Belongs to the glycosyl hydrolase 28 family.</text>
</comment>